<dbReference type="SUPFAM" id="SSF56300">
    <property type="entry name" value="Metallo-dependent phosphatases"/>
    <property type="match status" value="1"/>
</dbReference>
<dbReference type="InterPro" id="IPR029052">
    <property type="entry name" value="Metallo-depent_PP-like"/>
</dbReference>
<dbReference type="PANTHER" id="PTHR42850:SF4">
    <property type="entry name" value="ZINC-DEPENDENT ENDOPOLYPHOSPHATASE"/>
    <property type="match status" value="1"/>
</dbReference>
<dbReference type="RefSeq" id="WP_332867146.1">
    <property type="nucleotide sequence ID" value="NZ_JBAFSM010000055.1"/>
</dbReference>
<dbReference type="Proteomes" id="UP001328733">
    <property type="component" value="Unassembled WGS sequence"/>
</dbReference>
<sequence length="259" mass="29397">MRDRTLAIGDIHGCSTALDYLLEIVAPGSGDTLITLGDYVNKGKDSKGVLDRMISLHERGNLVALKGNHEILMLEGRENPEKYRTWLNKGGKATLKSYSKREKSATFRDIPESHWHFLENICIDCYETENYIFVHANLDPDLPLSRQPDSKLFWEKLTRPVVHYSGKTVICGHTSQKNGKPLHFGSAICIDTWAWGKGWLTCLDVETGQFWQTNRQGQFKIGDIQNYRHQPWLPESKEGSPIFGRSFFSKALAISSRGK</sequence>
<dbReference type="GO" id="GO:0110154">
    <property type="term" value="P:RNA decapping"/>
    <property type="evidence" value="ECO:0007669"/>
    <property type="project" value="TreeGrafter"/>
</dbReference>
<evidence type="ECO:0000313" key="2">
    <source>
        <dbReference type="EMBL" id="MEG3439665.1"/>
    </source>
</evidence>
<dbReference type="EC" id="3.1.-.-" evidence="2"/>
<name>A0AAW9QPH8_9CHRO</name>
<organism evidence="2 3">
    <name type="scientific">Pannus brasiliensis CCIBt3594</name>
    <dbReference type="NCBI Taxonomy" id="1427578"/>
    <lineage>
        <taxon>Bacteria</taxon>
        <taxon>Bacillati</taxon>
        <taxon>Cyanobacteriota</taxon>
        <taxon>Cyanophyceae</taxon>
        <taxon>Oscillatoriophycideae</taxon>
        <taxon>Chroococcales</taxon>
        <taxon>Microcystaceae</taxon>
        <taxon>Pannus</taxon>
    </lineage>
</organism>
<dbReference type="AlphaFoldDB" id="A0AAW9QPH8"/>
<dbReference type="GO" id="GO:0016791">
    <property type="term" value="F:phosphatase activity"/>
    <property type="evidence" value="ECO:0007669"/>
    <property type="project" value="TreeGrafter"/>
</dbReference>
<keyword evidence="2" id="KW-0378">Hydrolase</keyword>
<dbReference type="Gene3D" id="3.60.21.10">
    <property type="match status" value="1"/>
</dbReference>
<dbReference type="CDD" id="cd00144">
    <property type="entry name" value="MPP_PPP_family"/>
    <property type="match status" value="1"/>
</dbReference>
<dbReference type="InterPro" id="IPR004843">
    <property type="entry name" value="Calcineurin-like_PHP"/>
</dbReference>
<dbReference type="GO" id="GO:0008803">
    <property type="term" value="F:bis(5'-nucleosyl)-tetraphosphatase (symmetrical) activity"/>
    <property type="evidence" value="ECO:0007669"/>
    <property type="project" value="TreeGrafter"/>
</dbReference>
<accession>A0AAW9QPH8</accession>
<keyword evidence="3" id="KW-1185">Reference proteome</keyword>
<protein>
    <submittedName>
        <fullName evidence="2">Metallophosphoesterase family protein</fullName>
        <ecNumber evidence="2">3.1.-.-</ecNumber>
    </submittedName>
</protein>
<dbReference type="Pfam" id="PF00149">
    <property type="entry name" value="Metallophos"/>
    <property type="match status" value="1"/>
</dbReference>
<gene>
    <name evidence="2" type="ORF">V0288_21235</name>
</gene>
<evidence type="ECO:0000313" key="3">
    <source>
        <dbReference type="Proteomes" id="UP001328733"/>
    </source>
</evidence>
<comment type="caution">
    <text evidence="2">The sequence shown here is derived from an EMBL/GenBank/DDBJ whole genome shotgun (WGS) entry which is preliminary data.</text>
</comment>
<dbReference type="InterPro" id="IPR050126">
    <property type="entry name" value="Ap4A_hydrolase"/>
</dbReference>
<proteinExistence type="predicted"/>
<dbReference type="PANTHER" id="PTHR42850">
    <property type="entry name" value="METALLOPHOSPHOESTERASE"/>
    <property type="match status" value="1"/>
</dbReference>
<feature type="domain" description="Calcineurin-like phosphoesterase" evidence="1">
    <location>
        <begin position="4"/>
        <end position="174"/>
    </location>
</feature>
<reference evidence="2 3" key="1">
    <citation type="submission" date="2024-01" db="EMBL/GenBank/DDBJ databases">
        <title>Genomic insights into the taxonomy and metabolism of the cyanobacterium Pannus brasiliensis CCIBt3594.</title>
        <authorList>
            <person name="Machado M."/>
            <person name="Botero N.B."/>
            <person name="Andreote A.P.D."/>
            <person name="Feitosa A.M.T."/>
            <person name="Popin R."/>
            <person name="Sivonen K."/>
            <person name="Fiore M.F."/>
        </authorList>
    </citation>
    <scope>NUCLEOTIDE SEQUENCE [LARGE SCALE GENOMIC DNA]</scope>
    <source>
        <strain evidence="2 3">CCIBt3594</strain>
    </source>
</reference>
<dbReference type="EMBL" id="JBAFSM010000055">
    <property type="protein sequence ID" value="MEG3439665.1"/>
    <property type="molecule type" value="Genomic_DNA"/>
</dbReference>
<dbReference type="GO" id="GO:0005737">
    <property type="term" value="C:cytoplasm"/>
    <property type="evidence" value="ECO:0007669"/>
    <property type="project" value="TreeGrafter"/>
</dbReference>
<evidence type="ECO:0000259" key="1">
    <source>
        <dbReference type="Pfam" id="PF00149"/>
    </source>
</evidence>